<feature type="active site" evidence="2">
    <location>
        <position position="188"/>
    </location>
</feature>
<dbReference type="HAMAP" id="MF_00163">
    <property type="entry name" value="Pep_deformylase"/>
    <property type="match status" value="1"/>
</dbReference>
<comment type="catalytic activity">
    <reaction evidence="2">
        <text>N-terminal N-formyl-L-methionyl-[peptide] + H2O = N-terminal L-methionyl-[peptide] + formate</text>
        <dbReference type="Rhea" id="RHEA:24420"/>
        <dbReference type="Rhea" id="RHEA-COMP:10639"/>
        <dbReference type="Rhea" id="RHEA-COMP:10640"/>
        <dbReference type="ChEBI" id="CHEBI:15377"/>
        <dbReference type="ChEBI" id="CHEBI:15740"/>
        <dbReference type="ChEBI" id="CHEBI:49298"/>
        <dbReference type="ChEBI" id="CHEBI:64731"/>
        <dbReference type="EC" id="3.5.1.88"/>
    </reaction>
</comment>
<feature type="binding site" evidence="2">
    <location>
        <position position="187"/>
    </location>
    <ligand>
        <name>Fe cation</name>
        <dbReference type="ChEBI" id="CHEBI:24875"/>
    </ligand>
</feature>
<evidence type="ECO:0000313" key="4">
    <source>
        <dbReference type="Proteomes" id="UP000054618"/>
    </source>
</evidence>
<dbReference type="EC" id="3.5.1.88" evidence="2"/>
<sequence>MHTKKKQCYDNESKTEQNPVMSLLIQAIFFFGALMTSHSTQALTIVHVEDEAYKPVLGTRAKAVSFPLSDEDINLIAAMKSKLYSLGGVGLAAPQVNQARQIIALYIPESAALLRDNVVTYPMHIMINPDYQAVGNEKTADFEACYSVNSKAGKVPRFNKILVTYFDEQGKQHQQMAEGFYARVLQHEIDHLNGILIIDRLTPDCVQGTYAEMMQLRRASLSPEKQKLFDALLEQKKQPHNSQETDSD</sequence>
<dbReference type="PANTHER" id="PTHR10458:SF22">
    <property type="entry name" value="PEPTIDE DEFORMYLASE"/>
    <property type="match status" value="1"/>
</dbReference>
<dbReference type="PANTHER" id="PTHR10458">
    <property type="entry name" value="PEPTIDE DEFORMYLASE"/>
    <property type="match status" value="1"/>
</dbReference>
<dbReference type="GO" id="GO:0046872">
    <property type="term" value="F:metal ion binding"/>
    <property type="evidence" value="ECO:0007669"/>
    <property type="project" value="UniProtKB-KW"/>
</dbReference>
<dbReference type="PATRIC" id="fig|45073.5.peg.1136"/>
<keyword evidence="2" id="KW-0378">Hydrolase</keyword>
<comment type="cofactor">
    <cofactor evidence="2">
        <name>Fe(2+)</name>
        <dbReference type="ChEBI" id="CHEBI:29033"/>
    </cofactor>
    <text evidence="2">Binds 1 Fe(2+) ion.</text>
</comment>
<feature type="binding site" evidence="2">
    <location>
        <position position="191"/>
    </location>
    <ligand>
        <name>Fe cation</name>
        <dbReference type="ChEBI" id="CHEBI:24875"/>
    </ligand>
</feature>
<dbReference type="InterPro" id="IPR036821">
    <property type="entry name" value="Peptide_deformylase_sf"/>
</dbReference>
<evidence type="ECO:0000256" key="2">
    <source>
        <dbReference type="HAMAP-Rule" id="MF_00163"/>
    </source>
</evidence>
<dbReference type="SUPFAM" id="SSF56420">
    <property type="entry name" value="Peptide deformylase"/>
    <property type="match status" value="1"/>
</dbReference>
<dbReference type="EMBL" id="LNYS01000006">
    <property type="protein sequence ID" value="KTD52233.1"/>
    <property type="molecule type" value="Genomic_DNA"/>
</dbReference>
<dbReference type="Pfam" id="PF01327">
    <property type="entry name" value="Pep_deformylase"/>
    <property type="match status" value="1"/>
</dbReference>
<comment type="caution">
    <text evidence="3">The sequence shown here is derived from an EMBL/GenBank/DDBJ whole genome shotgun (WGS) entry which is preliminary data.</text>
</comment>
<keyword evidence="4" id="KW-1185">Reference proteome</keyword>
<dbReference type="Gene3D" id="3.90.45.10">
    <property type="entry name" value="Peptide deformylase"/>
    <property type="match status" value="1"/>
</dbReference>
<keyword evidence="2" id="KW-0479">Metal-binding</keyword>
<comment type="similarity">
    <text evidence="1 2">Belongs to the polypeptide deformylase family.</text>
</comment>
<keyword evidence="2" id="KW-0648">Protein biosynthesis</keyword>
<dbReference type="Proteomes" id="UP000054618">
    <property type="component" value="Unassembled WGS sequence"/>
</dbReference>
<feature type="binding site" evidence="2">
    <location>
        <position position="145"/>
    </location>
    <ligand>
        <name>Fe cation</name>
        <dbReference type="ChEBI" id="CHEBI:24875"/>
    </ligand>
</feature>
<name>A0A0W0Y5L7_9GAMM</name>
<gene>
    <name evidence="2" type="primary">def</name>
    <name evidence="3" type="ORF">Lqui_1077</name>
</gene>
<evidence type="ECO:0000313" key="3">
    <source>
        <dbReference type="EMBL" id="KTD52233.1"/>
    </source>
</evidence>
<dbReference type="GO" id="GO:0042586">
    <property type="term" value="F:peptide deformylase activity"/>
    <property type="evidence" value="ECO:0007669"/>
    <property type="project" value="UniProtKB-UniRule"/>
</dbReference>
<evidence type="ECO:0000256" key="1">
    <source>
        <dbReference type="ARBA" id="ARBA00010759"/>
    </source>
</evidence>
<accession>A0A0W0Y5L7</accession>
<dbReference type="InterPro" id="IPR023635">
    <property type="entry name" value="Peptide_deformylase"/>
</dbReference>
<dbReference type="AlphaFoldDB" id="A0A0W0Y5L7"/>
<dbReference type="STRING" id="45073.Lqui_1077"/>
<comment type="function">
    <text evidence="2">Removes the formyl group from the N-terminal Met of newly synthesized proteins. Requires at least a dipeptide for an efficient rate of reaction. N-terminal L-methionine is a prerequisite for activity but the enzyme has broad specificity at other positions.</text>
</comment>
<organism evidence="3 4">
    <name type="scientific">Legionella quinlivanii</name>
    <dbReference type="NCBI Taxonomy" id="45073"/>
    <lineage>
        <taxon>Bacteria</taxon>
        <taxon>Pseudomonadati</taxon>
        <taxon>Pseudomonadota</taxon>
        <taxon>Gammaproteobacteria</taxon>
        <taxon>Legionellales</taxon>
        <taxon>Legionellaceae</taxon>
        <taxon>Legionella</taxon>
    </lineage>
</organism>
<keyword evidence="2" id="KW-0408">Iron</keyword>
<dbReference type="GO" id="GO:0006412">
    <property type="term" value="P:translation"/>
    <property type="evidence" value="ECO:0007669"/>
    <property type="project" value="UniProtKB-UniRule"/>
</dbReference>
<dbReference type="PRINTS" id="PR01576">
    <property type="entry name" value="PDEFORMYLASE"/>
</dbReference>
<protein>
    <recommendedName>
        <fullName evidence="2">Peptide deformylase</fullName>
        <shortName evidence="2">PDF</shortName>
        <ecNumber evidence="2">3.5.1.88</ecNumber>
    </recommendedName>
    <alternativeName>
        <fullName evidence="2">Polypeptide deformylase</fullName>
    </alternativeName>
</protein>
<proteinExistence type="inferred from homology"/>
<dbReference type="CDD" id="cd00487">
    <property type="entry name" value="Pep_deformylase"/>
    <property type="match status" value="1"/>
</dbReference>
<reference evidence="3 4" key="1">
    <citation type="submission" date="2015-11" db="EMBL/GenBank/DDBJ databases">
        <title>Genomic analysis of 38 Legionella species identifies large and diverse effector repertoires.</title>
        <authorList>
            <person name="Burstein D."/>
            <person name="Amaro F."/>
            <person name="Zusman T."/>
            <person name="Lifshitz Z."/>
            <person name="Cohen O."/>
            <person name="Gilbert J.A."/>
            <person name="Pupko T."/>
            <person name="Shuman H.A."/>
            <person name="Segal G."/>
        </authorList>
    </citation>
    <scope>NUCLEOTIDE SEQUENCE [LARGE SCALE GENOMIC DNA]</scope>
    <source>
        <strain evidence="3 4">CDC#1442-AUS-E</strain>
    </source>
</reference>